<sequence length="101" mass="11510">MARRGCVISPNNFCFICGEYTVKSQQKQSDLLKKFILLTSGSDLGDQRQTRDLWVWCLEDVGKDVVFCGLRNEKTPFSSGISMMCREEQTTLSLIAFFSVR</sequence>
<organism evidence="1 2">
    <name type="scientific">Araneus ventricosus</name>
    <name type="common">Orbweaver spider</name>
    <name type="synonym">Epeira ventricosa</name>
    <dbReference type="NCBI Taxonomy" id="182803"/>
    <lineage>
        <taxon>Eukaryota</taxon>
        <taxon>Metazoa</taxon>
        <taxon>Ecdysozoa</taxon>
        <taxon>Arthropoda</taxon>
        <taxon>Chelicerata</taxon>
        <taxon>Arachnida</taxon>
        <taxon>Araneae</taxon>
        <taxon>Araneomorphae</taxon>
        <taxon>Entelegynae</taxon>
        <taxon>Araneoidea</taxon>
        <taxon>Araneidae</taxon>
        <taxon>Araneus</taxon>
    </lineage>
</organism>
<dbReference type="Proteomes" id="UP000499080">
    <property type="component" value="Unassembled WGS sequence"/>
</dbReference>
<protein>
    <submittedName>
        <fullName evidence="1">Uncharacterized protein</fullName>
    </submittedName>
</protein>
<dbReference type="AlphaFoldDB" id="A0A4Y2KJR5"/>
<name>A0A4Y2KJR5_ARAVE</name>
<evidence type="ECO:0000313" key="1">
    <source>
        <dbReference type="EMBL" id="GBN02289.1"/>
    </source>
</evidence>
<comment type="caution">
    <text evidence="1">The sequence shown here is derived from an EMBL/GenBank/DDBJ whole genome shotgun (WGS) entry which is preliminary data.</text>
</comment>
<dbReference type="EMBL" id="BGPR01004691">
    <property type="protein sequence ID" value="GBN02289.1"/>
    <property type="molecule type" value="Genomic_DNA"/>
</dbReference>
<reference evidence="1 2" key="1">
    <citation type="journal article" date="2019" name="Sci. Rep.">
        <title>Orb-weaving spider Araneus ventricosus genome elucidates the spidroin gene catalogue.</title>
        <authorList>
            <person name="Kono N."/>
            <person name="Nakamura H."/>
            <person name="Ohtoshi R."/>
            <person name="Moran D.A.P."/>
            <person name="Shinohara A."/>
            <person name="Yoshida Y."/>
            <person name="Fujiwara M."/>
            <person name="Mori M."/>
            <person name="Tomita M."/>
            <person name="Arakawa K."/>
        </authorList>
    </citation>
    <scope>NUCLEOTIDE SEQUENCE [LARGE SCALE GENOMIC DNA]</scope>
</reference>
<keyword evidence="2" id="KW-1185">Reference proteome</keyword>
<gene>
    <name evidence="1" type="ORF">AVEN_263058_1</name>
</gene>
<accession>A0A4Y2KJR5</accession>
<evidence type="ECO:0000313" key="2">
    <source>
        <dbReference type="Proteomes" id="UP000499080"/>
    </source>
</evidence>
<proteinExistence type="predicted"/>